<accession>A0A929KTP1</accession>
<evidence type="ECO:0000256" key="3">
    <source>
        <dbReference type="ARBA" id="ARBA00023163"/>
    </source>
</evidence>
<organism evidence="5 6">
    <name type="scientific">Mucilaginibacter myungsuensis</name>
    <dbReference type="NCBI Taxonomy" id="649104"/>
    <lineage>
        <taxon>Bacteria</taxon>
        <taxon>Pseudomonadati</taxon>
        <taxon>Bacteroidota</taxon>
        <taxon>Sphingobacteriia</taxon>
        <taxon>Sphingobacteriales</taxon>
        <taxon>Sphingobacteriaceae</taxon>
        <taxon>Mucilaginibacter</taxon>
    </lineage>
</organism>
<sequence>MEFNDTQAIYLQIADHVCDQILALVWKDDEKIPSVRELAVMLEVNPNTVMRSYEQLQSQQIIYTKKGMGYFVTPNASHVIFDERRQAFISNELPALLKKMKALNIDIAELEQLSKQIH</sequence>
<keyword evidence="2" id="KW-0238">DNA-binding</keyword>
<evidence type="ECO:0000256" key="1">
    <source>
        <dbReference type="ARBA" id="ARBA00023015"/>
    </source>
</evidence>
<keyword evidence="6" id="KW-1185">Reference proteome</keyword>
<name>A0A929KTP1_9SPHI</name>
<dbReference type="Proteomes" id="UP000622475">
    <property type="component" value="Unassembled WGS sequence"/>
</dbReference>
<dbReference type="CDD" id="cd07377">
    <property type="entry name" value="WHTH_GntR"/>
    <property type="match status" value="1"/>
</dbReference>
<dbReference type="AlphaFoldDB" id="A0A929KTP1"/>
<dbReference type="Gene3D" id="1.10.287.100">
    <property type="match status" value="1"/>
</dbReference>
<dbReference type="Pfam" id="PF00392">
    <property type="entry name" value="GntR"/>
    <property type="match status" value="1"/>
</dbReference>
<dbReference type="InterPro" id="IPR000524">
    <property type="entry name" value="Tscrpt_reg_HTH_GntR"/>
</dbReference>
<evidence type="ECO:0000313" key="5">
    <source>
        <dbReference type="EMBL" id="MBE9660987.1"/>
    </source>
</evidence>
<dbReference type="InterPro" id="IPR036388">
    <property type="entry name" value="WH-like_DNA-bd_sf"/>
</dbReference>
<dbReference type="InterPro" id="IPR036390">
    <property type="entry name" value="WH_DNA-bd_sf"/>
</dbReference>
<dbReference type="PANTHER" id="PTHR38445">
    <property type="entry name" value="HTH-TYPE TRANSCRIPTIONAL REPRESSOR YTRA"/>
    <property type="match status" value="1"/>
</dbReference>
<dbReference type="Gene3D" id="1.10.10.10">
    <property type="entry name" value="Winged helix-like DNA-binding domain superfamily/Winged helix DNA-binding domain"/>
    <property type="match status" value="1"/>
</dbReference>
<evidence type="ECO:0000313" key="6">
    <source>
        <dbReference type="Proteomes" id="UP000622475"/>
    </source>
</evidence>
<evidence type="ECO:0000259" key="4">
    <source>
        <dbReference type="PROSITE" id="PS50949"/>
    </source>
</evidence>
<dbReference type="GO" id="GO:0003700">
    <property type="term" value="F:DNA-binding transcription factor activity"/>
    <property type="evidence" value="ECO:0007669"/>
    <property type="project" value="InterPro"/>
</dbReference>
<dbReference type="SUPFAM" id="SSF46785">
    <property type="entry name" value="Winged helix' DNA-binding domain"/>
    <property type="match status" value="1"/>
</dbReference>
<evidence type="ECO:0000256" key="2">
    <source>
        <dbReference type="ARBA" id="ARBA00023125"/>
    </source>
</evidence>
<proteinExistence type="predicted"/>
<comment type="caution">
    <text evidence="5">The sequence shown here is derived from an EMBL/GenBank/DDBJ whole genome shotgun (WGS) entry which is preliminary data.</text>
</comment>
<reference evidence="5" key="1">
    <citation type="submission" date="2020-10" db="EMBL/GenBank/DDBJ databases">
        <title>Mucilaginibacter mali sp. nov., isolated from rhizosphere soil of apple orchard.</title>
        <authorList>
            <person name="Lee J.-S."/>
            <person name="Kim H.S."/>
            <person name="Kim J.-S."/>
        </authorList>
    </citation>
    <scope>NUCLEOTIDE SEQUENCE</scope>
    <source>
        <strain evidence="5">KCTC 22746</strain>
    </source>
</reference>
<feature type="domain" description="HTH gntR-type" evidence="4">
    <location>
        <begin position="7"/>
        <end position="75"/>
    </location>
</feature>
<keyword evidence="3" id="KW-0804">Transcription</keyword>
<dbReference type="PANTHER" id="PTHR38445:SF10">
    <property type="entry name" value="GNTR-FAMILY TRANSCRIPTIONAL REGULATOR"/>
    <property type="match status" value="1"/>
</dbReference>
<protein>
    <submittedName>
        <fullName evidence="5">GntR family transcriptional regulator</fullName>
    </submittedName>
</protein>
<dbReference type="GO" id="GO:0003677">
    <property type="term" value="F:DNA binding"/>
    <property type="evidence" value="ECO:0007669"/>
    <property type="project" value="UniProtKB-KW"/>
</dbReference>
<dbReference type="PROSITE" id="PS50949">
    <property type="entry name" value="HTH_GNTR"/>
    <property type="match status" value="1"/>
</dbReference>
<dbReference type="RefSeq" id="WP_194110171.1">
    <property type="nucleotide sequence ID" value="NZ_JADFFL010000001.1"/>
</dbReference>
<dbReference type="SMART" id="SM00345">
    <property type="entry name" value="HTH_GNTR"/>
    <property type="match status" value="1"/>
</dbReference>
<gene>
    <name evidence="5" type="ORF">IRJ16_03750</name>
</gene>
<dbReference type="EMBL" id="JADFFL010000001">
    <property type="protein sequence ID" value="MBE9660987.1"/>
    <property type="molecule type" value="Genomic_DNA"/>
</dbReference>
<keyword evidence="1" id="KW-0805">Transcription regulation</keyword>